<gene>
    <name evidence="1" type="ORF">S06H3_39001</name>
</gene>
<proteinExistence type="predicted"/>
<dbReference type="AlphaFoldDB" id="X1NBV7"/>
<dbReference type="EMBL" id="BARV01023817">
    <property type="protein sequence ID" value="GAI41113.1"/>
    <property type="molecule type" value="Genomic_DNA"/>
</dbReference>
<dbReference type="Gene3D" id="2.60.120.40">
    <property type="match status" value="1"/>
</dbReference>
<evidence type="ECO:0000313" key="1">
    <source>
        <dbReference type="EMBL" id="GAI41113.1"/>
    </source>
</evidence>
<comment type="caution">
    <text evidence="1">The sequence shown here is derived from an EMBL/GenBank/DDBJ whole genome shotgun (WGS) entry which is preliminary data.</text>
</comment>
<dbReference type="InterPro" id="IPR008983">
    <property type="entry name" value="Tumour_necrosis_fac-like_dom"/>
</dbReference>
<organism evidence="1">
    <name type="scientific">marine sediment metagenome</name>
    <dbReference type="NCBI Taxonomy" id="412755"/>
    <lineage>
        <taxon>unclassified sequences</taxon>
        <taxon>metagenomes</taxon>
        <taxon>ecological metagenomes</taxon>
    </lineage>
</organism>
<name>X1NBV7_9ZZZZ</name>
<feature type="non-terminal residue" evidence="1">
    <location>
        <position position="1"/>
    </location>
</feature>
<protein>
    <submittedName>
        <fullName evidence="1">Uncharacterized protein</fullName>
    </submittedName>
</protein>
<sequence>GWITITASLDVSGDVTVGGNLTVAGNVTADNVHIPTMIFSHTDANISVASGGTWHNVTFDEGDAPVKYQITHNYTDVRNDTFKIVSTGVYEILYTMSFADSAASPSGHINTRVILNNVEINGSLLESDTSKQYADTIISHSSILAELTAGDTIAFQFTADDTTIALQSHATSGVHRDSAVISIKRLA</sequence>
<accession>X1NBV7</accession>
<reference evidence="1" key="1">
    <citation type="journal article" date="2014" name="Front. Microbiol.">
        <title>High frequency of phylogenetically diverse reductive dehalogenase-homologous genes in deep subseafloor sedimentary metagenomes.</title>
        <authorList>
            <person name="Kawai M."/>
            <person name="Futagami T."/>
            <person name="Toyoda A."/>
            <person name="Takaki Y."/>
            <person name="Nishi S."/>
            <person name="Hori S."/>
            <person name="Arai W."/>
            <person name="Tsubouchi T."/>
            <person name="Morono Y."/>
            <person name="Uchiyama I."/>
            <person name="Ito T."/>
            <person name="Fujiyama A."/>
            <person name="Inagaki F."/>
            <person name="Takami H."/>
        </authorList>
    </citation>
    <scope>NUCLEOTIDE SEQUENCE</scope>
    <source>
        <strain evidence="1">Expedition CK06-06</strain>
    </source>
</reference>